<dbReference type="InterPro" id="IPR036628">
    <property type="entry name" value="Clp_N_dom_sf"/>
</dbReference>
<sequence length="303" mass="34076">MVNQETARYADMFAALGSEPRLEIMRLLFAAYPEGMTVGEIQEKLKIPNSTLSHHLEKLRNEELVKSRKDKQFLWYSANAETMEDLLTFLTTDRRRGEGDRSAAPMATPGLRRTEHRVSNEHTLERTNKTPIQEGFMFEKFFESIFHKLSGSFSDRFHLKGFERFTQKAVNAINLAQGESRRLGHNFVGTEQILLGLLGEGSGIGWQFLNSVGVNLENAQIEVEKIIGRGKGDTAIDIPFTPRAKQVLELAVEDARCLNVNYVGTEHLLLGILHEGGGVAIRVLQSLGVDLISLEQRLRRALT</sequence>
<dbReference type="SMART" id="SM00418">
    <property type="entry name" value="HTH_ARSR"/>
    <property type="match status" value="1"/>
</dbReference>
<dbReference type="Pfam" id="PF02861">
    <property type="entry name" value="Clp_N"/>
    <property type="match status" value="1"/>
</dbReference>
<dbReference type="PROSITE" id="PS51903">
    <property type="entry name" value="CLP_R"/>
    <property type="match status" value="1"/>
</dbReference>
<evidence type="ECO:0000313" key="4">
    <source>
        <dbReference type="EMBL" id="NMG20568.1"/>
    </source>
</evidence>
<dbReference type="PANTHER" id="PTHR47016:SF5">
    <property type="entry name" value="CLP DOMAIN SUPERFAMILY PROTEIN"/>
    <property type="match status" value="1"/>
</dbReference>
<dbReference type="GO" id="GO:0008233">
    <property type="term" value="F:peptidase activity"/>
    <property type="evidence" value="ECO:0007669"/>
    <property type="project" value="UniProtKB-KW"/>
</dbReference>
<dbReference type="PROSITE" id="PS50987">
    <property type="entry name" value="HTH_ARSR_2"/>
    <property type="match status" value="1"/>
</dbReference>
<dbReference type="EMBL" id="QMEB01000102">
    <property type="protein sequence ID" value="NMG20568.1"/>
    <property type="molecule type" value="Genomic_DNA"/>
</dbReference>
<dbReference type="GO" id="GO:0006508">
    <property type="term" value="P:proteolysis"/>
    <property type="evidence" value="ECO:0007669"/>
    <property type="project" value="UniProtKB-KW"/>
</dbReference>
<keyword evidence="4" id="KW-0378">Hydrolase</keyword>
<dbReference type="Gene3D" id="1.10.10.10">
    <property type="entry name" value="Winged helix-like DNA-binding domain superfamily/Winged helix DNA-binding domain"/>
    <property type="match status" value="1"/>
</dbReference>
<dbReference type="Proteomes" id="UP000718564">
    <property type="component" value="Unassembled WGS sequence"/>
</dbReference>
<dbReference type="CDD" id="cd00090">
    <property type="entry name" value="HTH_ARSR"/>
    <property type="match status" value="1"/>
</dbReference>
<protein>
    <submittedName>
        <fullName evidence="4">Clp protease</fullName>
    </submittedName>
</protein>
<dbReference type="PANTHER" id="PTHR47016">
    <property type="entry name" value="ATP-DEPENDENT CLP PROTEASE ATP-BINDING SUBUNIT CLPT1, CHLOROPLASTIC"/>
    <property type="match status" value="1"/>
</dbReference>
<keyword evidence="5" id="KW-1185">Reference proteome</keyword>
<evidence type="ECO:0000259" key="2">
    <source>
        <dbReference type="PROSITE" id="PS50987"/>
    </source>
</evidence>
<reference evidence="4 5" key="1">
    <citation type="submission" date="2018-06" db="EMBL/GenBank/DDBJ databases">
        <title>Comparative genomics of Brasilonema spp. strains.</title>
        <authorList>
            <person name="Alvarenga D.O."/>
            <person name="Fiore M.F."/>
            <person name="Varani A.M."/>
        </authorList>
    </citation>
    <scope>NUCLEOTIDE SEQUENCE [LARGE SCALE GENOMIC DNA]</scope>
    <source>
        <strain evidence="4 5">SPC951</strain>
    </source>
</reference>
<name>A0ABX1P9B9_9CYAN</name>
<dbReference type="NCBIfam" id="NF033788">
    <property type="entry name" value="HTH_metalloreg"/>
    <property type="match status" value="1"/>
</dbReference>
<dbReference type="InterPro" id="IPR036388">
    <property type="entry name" value="WH-like_DNA-bd_sf"/>
</dbReference>
<dbReference type="InterPro" id="IPR001845">
    <property type="entry name" value="HTH_ArsR_DNA-bd_dom"/>
</dbReference>
<dbReference type="SUPFAM" id="SSF46785">
    <property type="entry name" value="Winged helix' DNA-binding domain"/>
    <property type="match status" value="1"/>
</dbReference>
<dbReference type="InterPro" id="IPR044217">
    <property type="entry name" value="CLPT1/2"/>
</dbReference>
<evidence type="ECO:0000313" key="5">
    <source>
        <dbReference type="Proteomes" id="UP000718564"/>
    </source>
</evidence>
<dbReference type="Pfam" id="PF12840">
    <property type="entry name" value="HTH_20"/>
    <property type="match status" value="1"/>
</dbReference>
<evidence type="ECO:0000259" key="3">
    <source>
        <dbReference type="PROSITE" id="PS51903"/>
    </source>
</evidence>
<dbReference type="InterPro" id="IPR004176">
    <property type="entry name" value="Clp_R_N"/>
</dbReference>
<feature type="domain" description="Clp R" evidence="3">
    <location>
        <begin position="162"/>
        <end position="303"/>
    </location>
</feature>
<organism evidence="4 5">
    <name type="scientific">Brasilonema bromeliae SPC951</name>
    <dbReference type="NCBI Taxonomy" id="385972"/>
    <lineage>
        <taxon>Bacteria</taxon>
        <taxon>Bacillati</taxon>
        <taxon>Cyanobacteriota</taxon>
        <taxon>Cyanophyceae</taxon>
        <taxon>Nostocales</taxon>
        <taxon>Scytonemataceae</taxon>
        <taxon>Brasilonema</taxon>
        <taxon>Bromeliae group (in: Brasilonema)</taxon>
    </lineage>
</organism>
<accession>A0ABX1P9B9</accession>
<evidence type="ECO:0000256" key="1">
    <source>
        <dbReference type="PROSITE-ProRule" id="PRU01251"/>
    </source>
</evidence>
<proteinExistence type="predicted"/>
<gene>
    <name evidence="4" type="ORF">DP116_14310</name>
</gene>
<dbReference type="Gene3D" id="1.10.1780.10">
    <property type="entry name" value="Clp, N-terminal domain"/>
    <property type="match status" value="1"/>
</dbReference>
<comment type="caution">
    <text evidence="4">The sequence shown here is derived from an EMBL/GenBank/DDBJ whole genome shotgun (WGS) entry which is preliminary data.</text>
</comment>
<dbReference type="SUPFAM" id="SSF81923">
    <property type="entry name" value="Double Clp-N motif"/>
    <property type="match status" value="1"/>
</dbReference>
<keyword evidence="1" id="KW-0677">Repeat</keyword>
<dbReference type="InterPro" id="IPR011991">
    <property type="entry name" value="ArsR-like_HTH"/>
</dbReference>
<dbReference type="InterPro" id="IPR036390">
    <property type="entry name" value="WH_DNA-bd_sf"/>
</dbReference>
<feature type="domain" description="HTH arsR-type" evidence="2">
    <location>
        <begin position="1"/>
        <end position="98"/>
    </location>
</feature>
<dbReference type="RefSeq" id="WP_169155830.1">
    <property type="nucleotide sequence ID" value="NZ_CAWPJE010000085.1"/>
</dbReference>
<keyword evidence="4" id="KW-0645">Protease</keyword>
<dbReference type="PRINTS" id="PR00778">
    <property type="entry name" value="HTHARSR"/>
</dbReference>